<evidence type="ECO:0000313" key="1">
    <source>
        <dbReference type="EMBL" id="SNQ45271.1"/>
    </source>
</evidence>
<protein>
    <recommendedName>
        <fullName evidence="3">Cupin 2 conserved barrel domain-containing protein</fullName>
    </recommendedName>
</protein>
<evidence type="ECO:0008006" key="3">
    <source>
        <dbReference type="Google" id="ProtNLM"/>
    </source>
</evidence>
<accession>A0A2I2KHY0</accession>
<gene>
    <name evidence="1" type="ORF">FRACA_10030</name>
</gene>
<evidence type="ECO:0000313" key="2">
    <source>
        <dbReference type="Proteomes" id="UP000234331"/>
    </source>
</evidence>
<dbReference type="SUPFAM" id="SSF51182">
    <property type="entry name" value="RmlC-like cupins"/>
    <property type="match status" value="1"/>
</dbReference>
<dbReference type="AlphaFoldDB" id="A0A2I2KHY0"/>
<dbReference type="EMBL" id="FZMO01000001">
    <property type="protein sequence ID" value="SNQ45271.1"/>
    <property type="molecule type" value="Genomic_DNA"/>
</dbReference>
<reference evidence="1 2" key="1">
    <citation type="submission" date="2017-06" db="EMBL/GenBank/DDBJ databases">
        <authorList>
            <person name="Kim H.J."/>
            <person name="Triplett B.A."/>
        </authorList>
    </citation>
    <scope>NUCLEOTIDE SEQUENCE [LARGE SCALE GENOMIC DNA]</scope>
    <source>
        <strain evidence="1">FRACA_ARgP5</strain>
    </source>
</reference>
<dbReference type="InterPro" id="IPR014710">
    <property type="entry name" value="RmlC-like_jellyroll"/>
</dbReference>
<proteinExistence type="predicted"/>
<sequence length="163" mass="18807">MTLDSADVPKVAYFQLDVDEGWKQSKPNIESPDGNVPEVVRETADVLEYFRGGLFTRREQVGSLHMLEMKLAPNFVIPRHHHNMDQLVLVLEGRARQGRRWFEPGEGYFTKAMVPYSTAAGPEGCRLVEIRKDRIEDLKIWWDDDNPSHWARSLWDTKLGTPT</sequence>
<keyword evidence="2" id="KW-1185">Reference proteome</keyword>
<dbReference type="CDD" id="cd02208">
    <property type="entry name" value="cupin_RmlC-like"/>
    <property type="match status" value="1"/>
</dbReference>
<dbReference type="InterPro" id="IPR011051">
    <property type="entry name" value="RmlC_Cupin_sf"/>
</dbReference>
<name>A0A2I2KHY0_9ACTN</name>
<dbReference type="Proteomes" id="UP000234331">
    <property type="component" value="Unassembled WGS sequence"/>
</dbReference>
<dbReference type="Gene3D" id="2.60.120.10">
    <property type="entry name" value="Jelly Rolls"/>
    <property type="match status" value="1"/>
</dbReference>
<organism evidence="1 2">
    <name type="scientific">Frankia canadensis</name>
    <dbReference type="NCBI Taxonomy" id="1836972"/>
    <lineage>
        <taxon>Bacteria</taxon>
        <taxon>Bacillati</taxon>
        <taxon>Actinomycetota</taxon>
        <taxon>Actinomycetes</taxon>
        <taxon>Frankiales</taxon>
        <taxon>Frankiaceae</taxon>
        <taxon>Frankia</taxon>
    </lineage>
</organism>